<dbReference type="Pfam" id="PF01370">
    <property type="entry name" value="Epimerase"/>
    <property type="match status" value="1"/>
</dbReference>
<evidence type="ECO:0000256" key="2">
    <source>
        <dbReference type="ARBA" id="ARBA00007637"/>
    </source>
</evidence>
<dbReference type="InterPro" id="IPR001509">
    <property type="entry name" value="Epimerase_deHydtase"/>
</dbReference>
<dbReference type="SUPFAM" id="SSF51735">
    <property type="entry name" value="NAD(P)-binding Rossmann-fold domains"/>
    <property type="match status" value="1"/>
</dbReference>
<evidence type="ECO:0000313" key="5">
    <source>
        <dbReference type="Proteomes" id="UP001449795"/>
    </source>
</evidence>
<proteinExistence type="inferred from homology"/>
<name>A0ABZ3DA53_9PROT</name>
<dbReference type="InterPro" id="IPR036291">
    <property type="entry name" value="NAD(P)-bd_dom_sf"/>
</dbReference>
<dbReference type="EMBL" id="CP152276">
    <property type="protein sequence ID" value="XAE44684.1"/>
    <property type="molecule type" value="Genomic_DNA"/>
</dbReference>
<comment type="pathway">
    <text evidence="1">Bacterial outer membrane biogenesis; LPS O-antigen biosynthesis.</text>
</comment>
<sequence length="325" mass="33978">MKIFVTGGTGSIGLAVAEALLAQGHMPVLFATTAVPPRFGERAPFRGMGFIQGDIGSAYDLDRALGASRPDIVIHLAAVTPDPDAERAAPARVTEINISGVASLMAAARAVPGLQRVVIASSVAVYGPVDPAEGEIPESRPLAPSTLYGISKAAAERTALRLGEIYGLDVRVARIGPVYGPWEHGTAVRPMLSPHAQLLALLLRGKPAVLDRPMAGDWLYSRDAGAGIAALALAPGLTHDIYNIGSGDTSTVVEWGRAMATALRGASVVLAGPGEDSNIRSALQRDRAPLSIDRLVRDTGHEPRFAGTAAVADFLGWLEQYPDDM</sequence>
<dbReference type="Proteomes" id="UP001449795">
    <property type="component" value="Chromosome"/>
</dbReference>
<gene>
    <name evidence="4" type="ORF">AAC691_09810</name>
</gene>
<organism evidence="4 5">
    <name type="scientific">Nguyenibacter vanlangensis</name>
    <dbReference type="NCBI Taxonomy" id="1216886"/>
    <lineage>
        <taxon>Bacteria</taxon>
        <taxon>Pseudomonadati</taxon>
        <taxon>Pseudomonadota</taxon>
        <taxon>Alphaproteobacteria</taxon>
        <taxon>Acetobacterales</taxon>
        <taxon>Acetobacteraceae</taxon>
        <taxon>Nguyenibacter</taxon>
    </lineage>
</organism>
<dbReference type="CDD" id="cd08946">
    <property type="entry name" value="SDR_e"/>
    <property type="match status" value="1"/>
</dbReference>
<evidence type="ECO:0000259" key="3">
    <source>
        <dbReference type="Pfam" id="PF01370"/>
    </source>
</evidence>
<dbReference type="RefSeq" id="WP_342629906.1">
    <property type="nucleotide sequence ID" value="NZ_CP152276.1"/>
</dbReference>
<feature type="domain" description="NAD-dependent epimerase/dehydratase" evidence="3">
    <location>
        <begin position="3"/>
        <end position="245"/>
    </location>
</feature>
<dbReference type="Gene3D" id="3.40.50.720">
    <property type="entry name" value="NAD(P)-binding Rossmann-like Domain"/>
    <property type="match status" value="1"/>
</dbReference>
<comment type="similarity">
    <text evidence="2">Belongs to the NAD(P)-dependent epimerase/dehydratase family.</text>
</comment>
<accession>A0ABZ3DA53</accession>
<dbReference type="PANTHER" id="PTHR43000">
    <property type="entry name" value="DTDP-D-GLUCOSE 4,6-DEHYDRATASE-RELATED"/>
    <property type="match status" value="1"/>
</dbReference>
<evidence type="ECO:0000313" key="4">
    <source>
        <dbReference type="EMBL" id="XAE44684.1"/>
    </source>
</evidence>
<keyword evidence="5" id="KW-1185">Reference proteome</keyword>
<reference evidence="4 5" key="1">
    <citation type="submission" date="2024-04" db="EMBL/GenBank/DDBJ databases">
        <title>Complete genome sequence of Nguyenibacter vanlangesis HBCM-1154, a strain capable of nitrogen fixation, IAA production, and phosphorus solubilization isolated from sugarcane soil.</title>
        <authorList>
            <person name="MY HANH P."/>
        </authorList>
    </citation>
    <scope>NUCLEOTIDE SEQUENCE [LARGE SCALE GENOMIC DNA]</scope>
    <source>
        <strain evidence="4 5">HBCM 1154</strain>
    </source>
</reference>
<protein>
    <submittedName>
        <fullName evidence="4">NAD(P)-dependent oxidoreductase</fullName>
    </submittedName>
</protein>
<evidence type="ECO:0000256" key="1">
    <source>
        <dbReference type="ARBA" id="ARBA00005125"/>
    </source>
</evidence>